<proteinExistence type="predicted"/>
<keyword evidence="1" id="KW-1133">Transmembrane helix</keyword>
<evidence type="ECO:0000313" key="3">
    <source>
        <dbReference type="Proteomes" id="UP001493487"/>
    </source>
</evidence>
<keyword evidence="1" id="KW-0812">Transmembrane</keyword>
<reference evidence="2 3" key="1">
    <citation type="journal article" date="2023" name="Genome Announc.">
        <title>Pan-Genome Analyses of the Genus Cohnella and Proposal of the Novel Species Cohnella silvisoli sp. nov., Isolated from Forest Soil.</title>
        <authorList>
            <person name="Wang C."/>
            <person name="Mao L."/>
            <person name="Bao G."/>
            <person name="Zhu H."/>
        </authorList>
    </citation>
    <scope>NUCLEOTIDE SEQUENCE [LARGE SCALE GENOMIC DNA]</scope>
    <source>
        <strain evidence="2 3">NL03-T5-1</strain>
    </source>
</reference>
<dbReference type="Proteomes" id="UP001493487">
    <property type="component" value="Unassembled WGS sequence"/>
</dbReference>
<feature type="transmembrane region" description="Helical" evidence="1">
    <location>
        <begin position="37"/>
        <end position="57"/>
    </location>
</feature>
<comment type="caution">
    <text evidence="2">The sequence shown here is derived from an EMBL/GenBank/DDBJ whole genome shotgun (WGS) entry which is preliminary data.</text>
</comment>
<dbReference type="EMBL" id="JASKHM010000012">
    <property type="protein sequence ID" value="MEQ4484726.1"/>
    <property type="molecule type" value="Genomic_DNA"/>
</dbReference>
<feature type="transmembrane region" description="Helical" evidence="1">
    <location>
        <begin position="77"/>
        <end position="94"/>
    </location>
</feature>
<organism evidence="2 3">
    <name type="scientific">Cohnella silvisoli</name>
    <dbReference type="NCBI Taxonomy" id="2873699"/>
    <lineage>
        <taxon>Bacteria</taxon>
        <taxon>Bacillati</taxon>
        <taxon>Bacillota</taxon>
        <taxon>Bacilli</taxon>
        <taxon>Bacillales</taxon>
        <taxon>Paenibacillaceae</taxon>
        <taxon>Cohnella</taxon>
    </lineage>
</organism>
<accession>A0ABV1KXM1</accession>
<evidence type="ECO:0008006" key="4">
    <source>
        <dbReference type="Google" id="ProtNLM"/>
    </source>
</evidence>
<sequence>MKHSGSFFDQNEWFILLSLLLLFALLFRLPRRFPFSVSILIYVFCFAISIMSDLILGTPPLDLYDINDTPKYSYADFLTWNLYPPFGYLFLYVYDRFRFREISVLFYIVFCALLAVGFEWLTVMAGIFKYKGWNLAHSFPTYLIVLASYVLFFHLVMYSFRKTRRKAVCIQ</sequence>
<name>A0ABV1KXM1_9BACL</name>
<feature type="transmembrane region" description="Helical" evidence="1">
    <location>
        <begin position="13"/>
        <end position="30"/>
    </location>
</feature>
<evidence type="ECO:0000256" key="1">
    <source>
        <dbReference type="SAM" id="Phobius"/>
    </source>
</evidence>
<keyword evidence="3" id="KW-1185">Reference proteome</keyword>
<protein>
    <recommendedName>
        <fullName evidence="4">EXPERA domain-containing protein</fullName>
    </recommendedName>
</protein>
<feature type="transmembrane region" description="Helical" evidence="1">
    <location>
        <begin position="139"/>
        <end position="158"/>
    </location>
</feature>
<keyword evidence="1" id="KW-0472">Membrane</keyword>
<feature type="transmembrane region" description="Helical" evidence="1">
    <location>
        <begin position="106"/>
        <end position="127"/>
    </location>
</feature>
<gene>
    <name evidence="2" type="ORF">QJS35_20280</name>
</gene>
<evidence type="ECO:0000313" key="2">
    <source>
        <dbReference type="EMBL" id="MEQ4484726.1"/>
    </source>
</evidence>
<dbReference type="RefSeq" id="WP_232187105.1">
    <property type="nucleotide sequence ID" value="NZ_JAIOAP010000011.1"/>
</dbReference>